<dbReference type="EMBL" id="QPFP01000079">
    <property type="protein sequence ID" value="TEB23292.1"/>
    <property type="molecule type" value="Genomic_DNA"/>
</dbReference>
<evidence type="ECO:0000313" key="1">
    <source>
        <dbReference type="EMBL" id="TEB23292.1"/>
    </source>
</evidence>
<evidence type="ECO:0000313" key="2">
    <source>
        <dbReference type="Proteomes" id="UP000298030"/>
    </source>
</evidence>
<keyword evidence="2" id="KW-1185">Reference proteome</keyword>
<protein>
    <submittedName>
        <fullName evidence="1">Uncharacterized protein</fullName>
    </submittedName>
</protein>
<dbReference type="OrthoDB" id="2967766at2759"/>
<gene>
    <name evidence="1" type="ORF">FA13DRAFT_1818453</name>
</gene>
<reference evidence="1 2" key="1">
    <citation type="journal article" date="2019" name="Nat. Ecol. Evol.">
        <title>Megaphylogeny resolves global patterns of mushroom evolution.</title>
        <authorList>
            <person name="Varga T."/>
            <person name="Krizsan K."/>
            <person name="Foldi C."/>
            <person name="Dima B."/>
            <person name="Sanchez-Garcia M."/>
            <person name="Sanchez-Ramirez S."/>
            <person name="Szollosi G.J."/>
            <person name="Szarkandi J.G."/>
            <person name="Papp V."/>
            <person name="Albert L."/>
            <person name="Andreopoulos W."/>
            <person name="Angelini C."/>
            <person name="Antonin V."/>
            <person name="Barry K.W."/>
            <person name="Bougher N.L."/>
            <person name="Buchanan P."/>
            <person name="Buyck B."/>
            <person name="Bense V."/>
            <person name="Catcheside P."/>
            <person name="Chovatia M."/>
            <person name="Cooper J."/>
            <person name="Damon W."/>
            <person name="Desjardin D."/>
            <person name="Finy P."/>
            <person name="Geml J."/>
            <person name="Haridas S."/>
            <person name="Hughes K."/>
            <person name="Justo A."/>
            <person name="Karasinski D."/>
            <person name="Kautmanova I."/>
            <person name="Kiss B."/>
            <person name="Kocsube S."/>
            <person name="Kotiranta H."/>
            <person name="LaButti K.M."/>
            <person name="Lechner B.E."/>
            <person name="Liimatainen K."/>
            <person name="Lipzen A."/>
            <person name="Lukacs Z."/>
            <person name="Mihaltcheva S."/>
            <person name="Morgado L.N."/>
            <person name="Niskanen T."/>
            <person name="Noordeloos M.E."/>
            <person name="Ohm R.A."/>
            <person name="Ortiz-Santana B."/>
            <person name="Ovrebo C."/>
            <person name="Racz N."/>
            <person name="Riley R."/>
            <person name="Savchenko A."/>
            <person name="Shiryaev A."/>
            <person name="Soop K."/>
            <person name="Spirin V."/>
            <person name="Szebenyi C."/>
            <person name="Tomsovsky M."/>
            <person name="Tulloss R.E."/>
            <person name="Uehling J."/>
            <person name="Grigoriev I.V."/>
            <person name="Vagvolgyi C."/>
            <person name="Papp T."/>
            <person name="Martin F.M."/>
            <person name="Miettinen O."/>
            <person name="Hibbett D.S."/>
            <person name="Nagy L.G."/>
        </authorList>
    </citation>
    <scope>NUCLEOTIDE SEQUENCE [LARGE SCALE GENOMIC DNA]</scope>
    <source>
        <strain evidence="1 2">FP101781</strain>
    </source>
</reference>
<dbReference type="AlphaFoldDB" id="A0A4Y7SND2"/>
<comment type="caution">
    <text evidence="1">The sequence shown here is derived from an EMBL/GenBank/DDBJ whole genome shotgun (WGS) entry which is preliminary data.</text>
</comment>
<proteinExistence type="predicted"/>
<name>A0A4Y7SND2_COPMI</name>
<organism evidence="1 2">
    <name type="scientific">Coprinellus micaceus</name>
    <name type="common">Glistening ink-cap mushroom</name>
    <name type="synonym">Coprinus micaceus</name>
    <dbReference type="NCBI Taxonomy" id="71717"/>
    <lineage>
        <taxon>Eukaryota</taxon>
        <taxon>Fungi</taxon>
        <taxon>Dikarya</taxon>
        <taxon>Basidiomycota</taxon>
        <taxon>Agaricomycotina</taxon>
        <taxon>Agaricomycetes</taxon>
        <taxon>Agaricomycetidae</taxon>
        <taxon>Agaricales</taxon>
        <taxon>Agaricineae</taxon>
        <taxon>Psathyrellaceae</taxon>
        <taxon>Coprinellus</taxon>
    </lineage>
</organism>
<sequence length="333" mass="37274">MAKKSKREKAVEEKKHVETQYFRLQPWVKGWVEAITAPPGGAAYRRLCQLLSGPELVDGVPSRPSCLDAESLFADFVEYLDLPETPQAMESLDDLLSAIFTYSREKNIDMNPLINPWAERQFLGPPGDFGDPGNIDMGYIISSLFLARMFALELGYVSFGWTNLRQGLGLRLGDEWVSESTLIGSCAQLLGGGHRIRKWCTGMGLEGRPDYFDGWLEKPSKKRDFQEVLAAVEVWYEKTENEWTKAVLLATKEHFQFGFRDLTSKEAYEIIFEKTKPGAASGDEATAVEQAENDGAGERLIPFIDSSSRLEVGGHTRGFREDGAVFGSLYALY</sequence>
<dbReference type="Proteomes" id="UP000298030">
    <property type="component" value="Unassembled WGS sequence"/>
</dbReference>
<accession>A0A4Y7SND2</accession>